<dbReference type="PANTHER" id="PTHR43124">
    <property type="entry name" value="PURINE EFFLUX PUMP PBUE"/>
    <property type="match status" value="1"/>
</dbReference>
<feature type="transmembrane region" description="Helical" evidence="6">
    <location>
        <begin position="182"/>
        <end position="205"/>
    </location>
</feature>
<evidence type="ECO:0000313" key="8">
    <source>
        <dbReference type="EMBL" id="GLW73791.1"/>
    </source>
</evidence>
<keyword evidence="2" id="KW-1003">Cell membrane</keyword>
<dbReference type="SUPFAM" id="SSF103473">
    <property type="entry name" value="MFS general substrate transporter"/>
    <property type="match status" value="1"/>
</dbReference>
<keyword evidence="3 6" id="KW-0812">Transmembrane</keyword>
<comment type="subcellular location">
    <subcellularLocation>
        <location evidence="1">Cell membrane</location>
        <topology evidence="1">Multi-pass membrane protein</topology>
    </subcellularLocation>
</comment>
<dbReference type="EMBL" id="BSSA01000028">
    <property type="protein sequence ID" value="GLW73791.1"/>
    <property type="molecule type" value="Genomic_DNA"/>
</dbReference>
<organism evidence="8 9">
    <name type="scientific">Kitasatospora phosalacinea</name>
    <dbReference type="NCBI Taxonomy" id="2065"/>
    <lineage>
        <taxon>Bacteria</taxon>
        <taxon>Bacillati</taxon>
        <taxon>Actinomycetota</taxon>
        <taxon>Actinomycetes</taxon>
        <taxon>Kitasatosporales</taxon>
        <taxon>Streptomycetaceae</taxon>
        <taxon>Kitasatospora</taxon>
    </lineage>
</organism>
<feature type="transmembrane region" description="Helical" evidence="6">
    <location>
        <begin position="78"/>
        <end position="99"/>
    </location>
</feature>
<evidence type="ECO:0000256" key="3">
    <source>
        <dbReference type="ARBA" id="ARBA00022692"/>
    </source>
</evidence>
<keyword evidence="4 6" id="KW-1133">Transmembrane helix</keyword>
<sequence>MESLPVGLLPQIAGSLGTTPSAVGLLVTGYGIVVMLTSVPLTRTVRGVHRRQLLGVLLTVFTLATLVCALSGSYGVLLAARIAIALTHAVFWSVIASTAAGQFPERHRARVIAALFSGSSLAGVAGVPAGTYLGQQFGWRVPFLVMSVLGLAALAAVVVCVPSGPPEAGSATGAPHPGPRQYAVLLTALLFAVSGVFTFFTYITLYLSRVAHLSSGRIGTVLLLIGLAGLAGTQAAGQLASRGALGTFTGALVGLAAACGLLGASGGRPVPATLCLALLGASLAAMTTALQARIMQVAPGDTDTASAGGSAVFNAGIAAGSYLGSLLVGARGPASLAPVGFLLCLLGLLTVTVGSAALARRPATPAAPAAPVVRLREE</sequence>
<feature type="transmembrane region" description="Helical" evidence="6">
    <location>
        <begin position="336"/>
        <end position="359"/>
    </location>
</feature>
<dbReference type="InterPro" id="IPR050189">
    <property type="entry name" value="MFS_Efflux_Transporters"/>
</dbReference>
<comment type="caution">
    <text evidence="8">The sequence shown here is derived from an EMBL/GenBank/DDBJ whole genome shotgun (WGS) entry which is preliminary data.</text>
</comment>
<feature type="transmembrane region" description="Helical" evidence="6">
    <location>
        <begin position="270"/>
        <end position="290"/>
    </location>
</feature>
<feature type="transmembrane region" description="Helical" evidence="6">
    <location>
        <begin position="53"/>
        <end position="72"/>
    </location>
</feature>
<reference evidence="8" key="1">
    <citation type="submission" date="2023-02" db="EMBL/GenBank/DDBJ databases">
        <title>Kitasatospora phosalacinea NBRC 14627.</title>
        <authorList>
            <person name="Ichikawa N."/>
            <person name="Sato H."/>
            <person name="Tonouchi N."/>
        </authorList>
    </citation>
    <scope>NUCLEOTIDE SEQUENCE</scope>
    <source>
        <strain evidence="8">NBRC 14627</strain>
    </source>
</reference>
<feature type="transmembrane region" description="Helical" evidence="6">
    <location>
        <begin position="139"/>
        <end position="161"/>
    </location>
</feature>
<accession>A0A9W6QF30</accession>
<dbReference type="CDD" id="cd17324">
    <property type="entry name" value="MFS_NepI_like"/>
    <property type="match status" value="1"/>
</dbReference>
<dbReference type="Proteomes" id="UP001165041">
    <property type="component" value="Unassembled WGS sequence"/>
</dbReference>
<dbReference type="PROSITE" id="PS50850">
    <property type="entry name" value="MFS"/>
    <property type="match status" value="1"/>
</dbReference>
<dbReference type="InterPro" id="IPR020846">
    <property type="entry name" value="MFS_dom"/>
</dbReference>
<dbReference type="PANTHER" id="PTHR43124:SF3">
    <property type="entry name" value="CHLORAMPHENICOL EFFLUX PUMP RV0191"/>
    <property type="match status" value="1"/>
</dbReference>
<evidence type="ECO:0000259" key="7">
    <source>
        <dbReference type="PROSITE" id="PS50850"/>
    </source>
</evidence>
<dbReference type="GO" id="GO:0022857">
    <property type="term" value="F:transmembrane transporter activity"/>
    <property type="evidence" value="ECO:0007669"/>
    <property type="project" value="InterPro"/>
</dbReference>
<feature type="transmembrane region" description="Helical" evidence="6">
    <location>
        <begin position="311"/>
        <end position="330"/>
    </location>
</feature>
<protein>
    <submittedName>
        <fullName evidence="8">MFS transporter</fullName>
    </submittedName>
</protein>
<evidence type="ECO:0000256" key="4">
    <source>
        <dbReference type="ARBA" id="ARBA00022989"/>
    </source>
</evidence>
<feature type="transmembrane region" description="Helical" evidence="6">
    <location>
        <begin position="211"/>
        <end position="231"/>
    </location>
</feature>
<dbReference type="InterPro" id="IPR036259">
    <property type="entry name" value="MFS_trans_sf"/>
</dbReference>
<evidence type="ECO:0000256" key="5">
    <source>
        <dbReference type="ARBA" id="ARBA00023136"/>
    </source>
</evidence>
<feature type="transmembrane region" description="Helical" evidence="6">
    <location>
        <begin position="111"/>
        <end position="133"/>
    </location>
</feature>
<feature type="transmembrane region" description="Helical" evidence="6">
    <location>
        <begin position="20"/>
        <end position="41"/>
    </location>
</feature>
<evidence type="ECO:0000256" key="6">
    <source>
        <dbReference type="SAM" id="Phobius"/>
    </source>
</evidence>
<dbReference type="Gene3D" id="1.20.1250.20">
    <property type="entry name" value="MFS general substrate transporter like domains"/>
    <property type="match status" value="1"/>
</dbReference>
<feature type="domain" description="Major facilitator superfamily (MFS) profile" evidence="7">
    <location>
        <begin position="1"/>
        <end position="362"/>
    </location>
</feature>
<dbReference type="InterPro" id="IPR011701">
    <property type="entry name" value="MFS"/>
</dbReference>
<evidence type="ECO:0000256" key="1">
    <source>
        <dbReference type="ARBA" id="ARBA00004651"/>
    </source>
</evidence>
<feature type="transmembrane region" description="Helical" evidence="6">
    <location>
        <begin position="243"/>
        <end position="264"/>
    </location>
</feature>
<dbReference type="AlphaFoldDB" id="A0A9W6QF30"/>
<name>A0A9W6QF30_9ACTN</name>
<keyword evidence="5 6" id="KW-0472">Membrane</keyword>
<evidence type="ECO:0000256" key="2">
    <source>
        <dbReference type="ARBA" id="ARBA00022475"/>
    </source>
</evidence>
<dbReference type="Pfam" id="PF07690">
    <property type="entry name" value="MFS_1"/>
    <property type="match status" value="1"/>
</dbReference>
<dbReference type="GO" id="GO:0005886">
    <property type="term" value="C:plasma membrane"/>
    <property type="evidence" value="ECO:0007669"/>
    <property type="project" value="UniProtKB-SubCell"/>
</dbReference>
<gene>
    <name evidence="8" type="ORF">Kpho02_60890</name>
</gene>
<evidence type="ECO:0000313" key="9">
    <source>
        <dbReference type="Proteomes" id="UP001165041"/>
    </source>
</evidence>
<proteinExistence type="predicted"/>